<reference evidence="1 2" key="1">
    <citation type="submission" date="2015-01" db="EMBL/GenBank/DDBJ databases">
        <title>Evolution of Trichinella species and genotypes.</title>
        <authorList>
            <person name="Korhonen P.K."/>
            <person name="Edoardo P."/>
            <person name="Giuseppe L.R."/>
            <person name="Gasser R.B."/>
        </authorList>
    </citation>
    <scope>NUCLEOTIDE SEQUENCE [LARGE SCALE GENOMIC DNA]</scope>
    <source>
        <strain evidence="1">ISS176</strain>
    </source>
</reference>
<evidence type="ECO:0000313" key="2">
    <source>
        <dbReference type="Proteomes" id="UP000054826"/>
    </source>
</evidence>
<dbReference type="AlphaFoldDB" id="A0A0V1JM79"/>
<evidence type="ECO:0000313" key="1">
    <source>
        <dbReference type="EMBL" id="KRZ36099.1"/>
    </source>
</evidence>
<comment type="caution">
    <text evidence="1">The sequence shown here is derived from an EMBL/GenBank/DDBJ whole genome shotgun (WGS) entry which is preliminary data.</text>
</comment>
<organism evidence="1 2">
    <name type="scientific">Trichinella pseudospiralis</name>
    <name type="common">Parasitic roundworm</name>
    <dbReference type="NCBI Taxonomy" id="6337"/>
    <lineage>
        <taxon>Eukaryota</taxon>
        <taxon>Metazoa</taxon>
        <taxon>Ecdysozoa</taxon>
        <taxon>Nematoda</taxon>
        <taxon>Enoplea</taxon>
        <taxon>Dorylaimia</taxon>
        <taxon>Trichinellida</taxon>
        <taxon>Trichinellidae</taxon>
        <taxon>Trichinella</taxon>
    </lineage>
</organism>
<gene>
    <name evidence="1" type="ORF">T4C_4417</name>
</gene>
<sequence length="328" mass="37374">MILCLLLIAKASAFIYFYNRLQKFIHLGNERMQSVNKNQQQAKANKHIFNCSISSIFGDYFILFDRPFLSITKVKIKFYRNIFQICLTKLNERNFAKCWLSGDGCTLEQFLSLLLFTFEKYEILHRELQLNIVDLLLLKQLSSGPFDGLLIGLKTFPLQLSSKPAHSILMTANLFMQNDQSDTDLFYFIFIYHNTNVPLDQKRNTTANWMSLLQSERSGEFFQTLGCPVINAMVHCQVTNLLLLLSSFMIRIEITSSKPSLLIGEQLCRMINSKALHRFCVTIQCRAEKYGGAVMGSRVGIDLFHSVRCSSGCVTNAGCCGNQFAKKG</sequence>
<dbReference type="EMBL" id="JYDV01000079">
    <property type="protein sequence ID" value="KRZ36099.1"/>
    <property type="molecule type" value="Genomic_DNA"/>
</dbReference>
<accession>A0A0V1JM79</accession>
<proteinExistence type="predicted"/>
<dbReference type="Proteomes" id="UP000054826">
    <property type="component" value="Unassembled WGS sequence"/>
</dbReference>
<name>A0A0V1JM79_TRIPS</name>
<protein>
    <submittedName>
        <fullName evidence="1">Uncharacterized protein</fullName>
    </submittedName>
</protein>